<dbReference type="InterPro" id="IPR041489">
    <property type="entry name" value="PDZ_6"/>
</dbReference>
<name>A0A1S2VCJ5_9BACT</name>
<accession>A0A1S2VCJ5</accession>
<evidence type="ECO:0000259" key="1">
    <source>
        <dbReference type="SMART" id="SM00245"/>
    </source>
</evidence>
<dbReference type="CDD" id="cd07561">
    <property type="entry name" value="Peptidase_S41_CPP_like"/>
    <property type="match status" value="1"/>
</dbReference>
<dbReference type="OrthoDB" id="7168509at2"/>
<dbReference type="EMBL" id="MORL01000023">
    <property type="protein sequence ID" value="OIN56433.1"/>
    <property type="molecule type" value="Genomic_DNA"/>
</dbReference>
<sequence length="483" mass="53119">MLHSTNWRSMALGLSVGASVWLTGCQKTENVQPSVTTSTTSVAVNTENQTVNNWILTNMQYYYYWNDKIPTTVDKNLNPSDYFSGLLYKYDATARPDGDRFSWIQQSADELTAALSGESKTDGMEFQLYIRPNTTDDIVGSVLYVLPNSPAAKAGIKRGDMFFKVDGQKMTRSNYSSLLSSATDTKQYGFLKVENGALVETSDVKTVTAVVFQEDPVYMDSVYTVGAKKIGYLVYNQFVPGPNGSAVATYDQKLDNIFIKFKQQGVNELILDFRYNPGGYVSSATNLASSIAKNVTTSSVFARKEWNKTITPDLEKQYGKNFFYDYFQTKAGNIGSNLQRVFVLTTGRSASASELVINGLKPYMTVTTIGTKSYGKNVGSVTISDSKKQIKWGMQPIVSKSFNSLGQSDYNTGFTPAVTVSEPLNPRPFGDVSEALLNEALFQITGSRLARRAIVAEVNAPTPIASTIERKAGGSNMFIELPK</sequence>
<dbReference type="PANTHER" id="PTHR32060:SF30">
    <property type="entry name" value="CARBOXY-TERMINAL PROCESSING PROTEASE CTPA"/>
    <property type="match status" value="1"/>
</dbReference>
<dbReference type="Gene3D" id="3.90.226.10">
    <property type="entry name" value="2-enoyl-CoA Hydratase, Chain A, domain 1"/>
    <property type="match status" value="1"/>
</dbReference>
<dbReference type="RefSeq" id="WP_071505960.1">
    <property type="nucleotide sequence ID" value="NZ_MORL01000023.1"/>
</dbReference>
<dbReference type="InterPro" id="IPR029045">
    <property type="entry name" value="ClpP/crotonase-like_dom_sf"/>
</dbReference>
<dbReference type="PANTHER" id="PTHR32060">
    <property type="entry name" value="TAIL-SPECIFIC PROTEASE"/>
    <property type="match status" value="1"/>
</dbReference>
<keyword evidence="3" id="KW-1185">Reference proteome</keyword>
<organism evidence="2 3">
    <name type="scientific">Arsenicibacter rosenii</name>
    <dbReference type="NCBI Taxonomy" id="1750698"/>
    <lineage>
        <taxon>Bacteria</taxon>
        <taxon>Pseudomonadati</taxon>
        <taxon>Bacteroidota</taxon>
        <taxon>Cytophagia</taxon>
        <taxon>Cytophagales</taxon>
        <taxon>Spirosomataceae</taxon>
        <taxon>Arsenicibacter</taxon>
    </lineage>
</organism>
<dbReference type="Pfam" id="PF17820">
    <property type="entry name" value="PDZ_6"/>
    <property type="match status" value="1"/>
</dbReference>
<dbReference type="InterPro" id="IPR041613">
    <property type="entry name" value="Pept_S41_N"/>
</dbReference>
<dbReference type="Gene3D" id="2.30.42.10">
    <property type="match status" value="1"/>
</dbReference>
<dbReference type="Pfam" id="PF18294">
    <property type="entry name" value="Pept_S41_N"/>
    <property type="match status" value="1"/>
</dbReference>
<dbReference type="SMART" id="SM00245">
    <property type="entry name" value="TSPc"/>
    <property type="match status" value="1"/>
</dbReference>
<dbReference type="Proteomes" id="UP000181790">
    <property type="component" value="Unassembled WGS sequence"/>
</dbReference>
<dbReference type="GO" id="GO:0004175">
    <property type="term" value="F:endopeptidase activity"/>
    <property type="evidence" value="ECO:0007669"/>
    <property type="project" value="TreeGrafter"/>
</dbReference>
<dbReference type="GO" id="GO:0006508">
    <property type="term" value="P:proteolysis"/>
    <property type="evidence" value="ECO:0007669"/>
    <property type="project" value="InterPro"/>
</dbReference>
<evidence type="ECO:0000313" key="3">
    <source>
        <dbReference type="Proteomes" id="UP000181790"/>
    </source>
</evidence>
<dbReference type="GO" id="GO:0030288">
    <property type="term" value="C:outer membrane-bounded periplasmic space"/>
    <property type="evidence" value="ECO:0007669"/>
    <property type="project" value="TreeGrafter"/>
</dbReference>
<dbReference type="GO" id="GO:0007165">
    <property type="term" value="P:signal transduction"/>
    <property type="evidence" value="ECO:0007669"/>
    <property type="project" value="TreeGrafter"/>
</dbReference>
<evidence type="ECO:0000313" key="2">
    <source>
        <dbReference type="EMBL" id="OIN56433.1"/>
    </source>
</evidence>
<proteinExistence type="predicted"/>
<dbReference type="InterPro" id="IPR005151">
    <property type="entry name" value="Tail-specific_protease"/>
</dbReference>
<dbReference type="Gene3D" id="3.30.750.170">
    <property type="match status" value="1"/>
</dbReference>
<feature type="domain" description="Tail specific protease" evidence="1">
    <location>
        <begin position="204"/>
        <end position="421"/>
    </location>
</feature>
<gene>
    <name evidence="2" type="ORF">BLX24_25000</name>
</gene>
<dbReference type="SUPFAM" id="SSF50156">
    <property type="entry name" value="PDZ domain-like"/>
    <property type="match status" value="1"/>
</dbReference>
<dbReference type="AlphaFoldDB" id="A0A1S2VCJ5"/>
<dbReference type="GO" id="GO:0008236">
    <property type="term" value="F:serine-type peptidase activity"/>
    <property type="evidence" value="ECO:0007669"/>
    <property type="project" value="InterPro"/>
</dbReference>
<dbReference type="SUPFAM" id="SSF52096">
    <property type="entry name" value="ClpP/crotonase"/>
    <property type="match status" value="1"/>
</dbReference>
<dbReference type="InterPro" id="IPR036034">
    <property type="entry name" value="PDZ_sf"/>
</dbReference>
<comment type="caution">
    <text evidence="2">The sequence shown here is derived from an EMBL/GenBank/DDBJ whole genome shotgun (WGS) entry which is preliminary data.</text>
</comment>
<reference evidence="2 3" key="1">
    <citation type="submission" date="2016-10" db="EMBL/GenBank/DDBJ databases">
        <title>Arsenicibacter rosenii gen. nov., sp. nov., an efficient arsenic-methylating bacterium isolated from an arsenic-contaminated paddy soil.</title>
        <authorList>
            <person name="Huang K."/>
        </authorList>
    </citation>
    <scope>NUCLEOTIDE SEQUENCE [LARGE SCALE GENOMIC DNA]</scope>
    <source>
        <strain evidence="2 3">SM-1</strain>
    </source>
</reference>
<dbReference type="Pfam" id="PF03572">
    <property type="entry name" value="Peptidase_S41"/>
    <property type="match status" value="1"/>
</dbReference>
<protein>
    <submittedName>
        <fullName evidence="2">Peptidase S41</fullName>
    </submittedName>
</protein>